<dbReference type="GO" id="GO:0016032">
    <property type="term" value="P:viral process"/>
    <property type="evidence" value="ECO:0007669"/>
    <property type="project" value="InterPro"/>
</dbReference>
<evidence type="ECO:0000256" key="4">
    <source>
        <dbReference type="ARBA" id="ARBA00023280"/>
    </source>
</evidence>
<sequence>MIVLTQSGTLLFDQRFKLSKFLFVVIATGFPLLLQQASLIYGYNHEQIYRICRSFLYVLPLLNCKRGRISTSGLQLPRHLHYECLEWGLLCGTHPAIQIVGPTIVIKLDDPTTAAAYRSELLRVSSSSYIQNAAGLSNGWGHDMEAFVRNAICLLELRERSIPQSGLRDLMGNYQHLVRSLLDACKVDHFVPLDFQHRSLMLNLARLYNQLDLQGRAKSFRALTGFPVYVPSEDYLEGSSLQKELQEREGCGRIQRVFGPTETAKVCRN</sequence>
<reference evidence="6" key="1">
    <citation type="journal article" date="2002" name="J. Gen. Virol.">
        <title>Sequence analysis of Potato leafroll virus isolates reveals genetic stability, major evolutionary events and differential selection pressure between overlapping reading frame products.</title>
        <authorList>
            <person name="Guyader S."/>
            <person name="Ducray D.G."/>
        </authorList>
    </citation>
    <scope>NUCLEOTIDE SEQUENCE</scope>
    <source>
        <strain evidence="6">14.2</strain>
    </source>
</reference>
<dbReference type="InterPro" id="IPR006755">
    <property type="entry name" value="Virus_P0"/>
</dbReference>
<keyword evidence="2" id="KW-0945">Host-virus interaction</keyword>
<evidence type="ECO:0000256" key="5">
    <source>
        <dbReference type="SAM" id="Phobius"/>
    </source>
</evidence>
<evidence type="ECO:0000256" key="2">
    <source>
        <dbReference type="ARBA" id="ARBA00022581"/>
    </source>
</evidence>
<keyword evidence="5" id="KW-0472">Membrane</keyword>
<proteinExistence type="predicted"/>
<organismHost>
    <name type="scientific">Solanum tuberosum</name>
    <name type="common">Potato</name>
    <dbReference type="NCBI Taxonomy" id="4113"/>
</organismHost>
<keyword evidence="1" id="KW-0941">Suppressor of RNA silencing</keyword>
<dbReference type="GO" id="GO:0052170">
    <property type="term" value="P:symbiont-mediated suppression of host innate immune response"/>
    <property type="evidence" value="ECO:0007669"/>
    <property type="project" value="UniProtKB-KW"/>
</dbReference>
<keyword evidence="5" id="KW-1133">Transmembrane helix</keyword>
<name>Q8QYN2_PLRV</name>
<evidence type="ECO:0000256" key="1">
    <source>
        <dbReference type="ARBA" id="ARBA00022463"/>
    </source>
</evidence>
<evidence type="ECO:0000313" key="6">
    <source>
        <dbReference type="EMBL" id="AAL77960.1"/>
    </source>
</evidence>
<evidence type="ECO:0000256" key="3">
    <source>
        <dbReference type="ARBA" id="ARBA00022632"/>
    </source>
</evidence>
<feature type="transmembrane region" description="Helical" evidence="5">
    <location>
        <begin position="21"/>
        <end position="43"/>
    </location>
</feature>
<keyword evidence="5" id="KW-0812">Transmembrane</keyword>
<accession>Q8QYN2</accession>
<protein>
    <submittedName>
        <fullName evidence="6">p0</fullName>
    </submittedName>
</protein>
<keyword evidence="3" id="KW-1090">Inhibition of host innate immune response by virus</keyword>
<dbReference type="Pfam" id="PF04662">
    <property type="entry name" value="Luteo_PO"/>
    <property type="match status" value="1"/>
</dbReference>
<organism evidence="6">
    <name type="scientific">Potato leafroll virus</name>
    <name type="common">PLrV</name>
    <dbReference type="NCBI Taxonomy" id="12045"/>
    <lineage>
        <taxon>Viruses</taxon>
        <taxon>Riboviria</taxon>
        <taxon>Orthornavirae</taxon>
        <taxon>Pisuviricota</taxon>
        <taxon>Pisoniviricetes</taxon>
        <taxon>Sobelivirales</taxon>
        <taxon>Solemoviridae</taxon>
        <taxon>Polerovirus</taxon>
        <taxon>Polerovirus PLRV</taxon>
    </lineage>
</organism>
<keyword evidence="4" id="KW-0899">Viral immunoevasion</keyword>
<dbReference type="EMBL" id="AF453394">
    <property type="protein sequence ID" value="AAL77960.1"/>
    <property type="molecule type" value="Genomic_RNA"/>
</dbReference>